<dbReference type="Proteomes" id="UP000184304">
    <property type="component" value="Unassembled WGS sequence"/>
</dbReference>
<name>A0A1L9MQY2_ASPTC</name>
<proteinExistence type="predicted"/>
<keyword evidence="2" id="KW-1185">Reference proteome</keyword>
<dbReference type="VEuPathDB" id="FungiDB:ASPTUDRAFT_48101"/>
<organism evidence="1 2">
    <name type="scientific">Aspergillus tubingensis (strain CBS 134.48)</name>
    <dbReference type="NCBI Taxonomy" id="767770"/>
    <lineage>
        <taxon>Eukaryota</taxon>
        <taxon>Fungi</taxon>
        <taxon>Dikarya</taxon>
        <taxon>Ascomycota</taxon>
        <taxon>Pezizomycotina</taxon>
        <taxon>Eurotiomycetes</taxon>
        <taxon>Eurotiomycetidae</taxon>
        <taxon>Eurotiales</taxon>
        <taxon>Aspergillaceae</taxon>
        <taxon>Aspergillus</taxon>
        <taxon>Aspergillus subgen. Circumdati</taxon>
    </lineage>
</organism>
<evidence type="ECO:0000313" key="2">
    <source>
        <dbReference type="Proteomes" id="UP000184304"/>
    </source>
</evidence>
<accession>A0A1L9MQY2</accession>
<evidence type="ECO:0000313" key="1">
    <source>
        <dbReference type="EMBL" id="OJI79453.1"/>
    </source>
</evidence>
<protein>
    <submittedName>
        <fullName evidence="1">Uncharacterized protein</fullName>
    </submittedName>
</protein>
<sequence>MTDFLGFSVLPSSGRTPVVLLFGVFGTLHKFAIQAVGARIANLVLGTKVPLRRHGRGMGKYSEIYKRSNFVKPSIDVHNPRVDRCPESLIRKTGFPFNSMRVENVQGYQ</sequence>
<dbReference type="AlphaFoldDB" id="A0A1L9MQY2"/>
<dbReference type="EMBL" id="KV878208">
    <property type="protein sequence ID" value="OJI79453.1"/>
    <property type="molecule type" value="Genomic_DNA"/>
</dbReference>
<gene>
    <name evidence="1" type="ORF">ASPTUDRAFT_48101</name>
</gene>
<reference evidence="2" key="1">
    <citation type="journal article" date="2017" name="Genome Biol.">
        <title>Comparative genomics reveals high biological diversity and specific adaptations in the industrially and medically important fungal genus Aspergillus.</title>
        <authorList>
            <person name="de Vries R.P."/>
            <person name="Riley R."/>
            <person name="Wiebenga A."/>
            <person name="Aguilar-Osorio G."/>
            <person name="Amillis S."/>
            <person name="Uchima C.A."/>
            <person name="Anderluh G."/>
            <person name="Asadollahi M."/>
            <person name="Askin M."/>
            <person name="Barry K."/>
            <person name="Battaglia E."/>
            <person name="Bayram O."/>
            <person name="Benocci T."/>
            <person name="Braus-Stromeyer S.A."/>
            <person name="Caldana C."/>
            <person name="Canovas D."/>
            <person name="Cerqueira G.C."/>
            <person name="Chen F."/>
            <person name="Chen W."/>
            <person name="Choi C."/>
            <person name="Clum A."/>
            <person name="Dos Santos R.A."/>
            <person name="Damasio A.R."/>
            <person name="Diallinas G."/>
            <person name="Emri T."/>
            <person name="Fekete E."/>
            <person name="Flipphi M."/>
            <person name="Freyberg S."/>
            <person name="Gallo A."/>
            <person name="Gournas C."/>
            <person name="Habgood R."/>
            <person name="Hainaut M."/>
            <person name="Harispe M.L."/>
            <person name="Henrissat B."/>
            <person name="Hilden K.S."/>
            <person name="Hope R."/>
            <person name="Hossain A."/>
            <person name="Karabika E."/>
            <person name="Karaffa L."/>
            <person name="Karanyi Z."/>
            <person name="Krasevec N."/>
            <person name="Kuo A."/>
            <person name="Kusch H."/>
            <person name="LaButti K."/>
            <person name="Lagendijk E.L."/>
            <person name="Lapidus A."/>
            <person name="Levasseur A."/>
            <person name="Lindquist E."/>
            <person name="Lipzen A."/>
            <person name="Logrieco A.F."/>
            <person name="MacCabe A."/>
            <person name="Maekelae M.R."/>
            <person name="Malavazi I."/>
            <person name="Melin P."/>
            <person name="Meyer V."/>
            <person name="Mielnichuk N."/>
            <person name="Miskei M."/>
            <person name="Molnar A.P."/>
            <person name="Mule G."/>
            <person name="Ngan C.Y."/>
            <person name="Orejas M."/>
            <person name="Orosz E."/>
            <person name="Ouedraogo J.P."/>
            <person name="Overkamp K.M."/>
            <person name="Park H.-S."/>
            <person name="Perrone G."/>
            <person name="Piumi F."/>
            <person name="Punt P.J."/>
            <person name="Ram A.F."/>
            <person name="Ramon A."/>
            <person name="Rauscher S."/>
            <person name="Record E."/>
            <person name="Riano-Pachon D.M."/>
            <person name="Robert V."/>
            <person name="Roehrig J."/>
            <person name="Ruller R."/>
            <person name="Salamov A."/>
            <person name="Salih N.S."/>
            <person name="Samson R.A."/>
            <person name="Sandor E."/>
            <person name="Sanguinetti M."/>
            <person name="Schuetze T."/>
            <person name="Sepcic K."/>
            <person name="Shelest E."/>
            <person name="Sherlock G."/>
            <person name="Sophianopoulou V."/>
            <person name="Squina F.M."/>
            <person name="Sun H."/>
            <person name="Susca A."/>
            <person name="Todd R.B."/>
            <person name="Tsang A."/>
            <person name="Unkles S.E."/>
            <person name="van de Wiele N."/>
            <person name="van Rossen-Uffink D."/>
            <person name="Oliveira J.V."/>
            <person name="Vesth T.C."/>
            <person name="Visser J."/>
            <person name="Yu J.-H."/>
            <person name="Zhou M."/>
            <person name="Andersen M.R."/>
            <person name="Archer D.B."/>
            <person name="Baker S.E."/>
            <person name="Benoit I."/>
            <person name="Brakhage A.A."/>
            <person name="Braus G.H."/>
            <person name="Fischer R."/>
            <person name="Frisvad J.C."/>
            <person name="Goldman G.H."/>
            <person name="Houbraken J."/>
            <person name="Oakley B."/>
            <person name="Pocsi I."/>
            <person name="Scazzocchio C."/>
            <person name="Seiboth B."/>
            <person name="vanKuyk P.A."/>
            <person name="Wortman J."/>
            <person name="Dyer P.S."/>
            <person name="Grigoriev I.V."/>
        </authorList>
    </citation>
    <scope>NUCLEOTIDE SEQUENCE [LARGE SCALE GENOMIC DNA]</scope>
    <source>
        <strain evidence="2">CBS 134.48</strain>
    </source>
</reference>